<dbReference type="AlphaFoldDB" id="A0A372JH92"/>
<reference evidence="1 2" key="1">
    <citation type="submission" date="2018-08" db="EMBL/GenBank/DDBJ databases">
        <title>Actinomadura jelena sp. nov., a novel Actinomycete isolated from soil in Chad.</title>
        <authorList>
            <person name="Shi L."/>
        </authorList>
    </citation>
    <scope>NUCLEOTIDE SEQUENCE [LARGE SCALE GENOMIC DNA]</scope>
    <source>
        <strain evidence="1 2">NEAU-G17</strain>
    </source>
</reference>
<dbReference type="Proteomes" id="UP000261811">
    <property type="component" value="Unassembled WGS sequence"/>
</dbReference>
<protein>
    <submittedName>
        <fullName evidence="1">Adenosylcobinamide-GDP ribazoletransferase</fullName>
    </submittedName>
</protein>
<dbReference type="RefSeq" id="WP_235834483.1">
    <property type="nucleotide sequence ID" value="NZ_QURH01000363.1"/>
</dbReference>
<sequence length="59" mass="5531">AVDGPGGAVRAGAAVAVALAASAATLRHAVRRLGGVTGDVLGALVEVATAAALLTQAVR</sequence>
<dbReference type="Pfam" id="PF02654">
    <property type="entry name" value="CobS"/>
    <property type="match status" value="1"/>
</dbReference>
<dbReference type="GO" id="GO:0009236">
    <property type="term" value="P:cobalamin biosynthetic process"/>
    <property type="evidence" value="ECO:0007669"/>
    <property type="project" value="UniProtKB-UniPathway"/>
</dbReference>
<dbReference type="EMBL" id="QURH01000363">
    <property type="protein sequence ID" value="RFU39373.1"/>
    <property type="molecule type" value="Genomic_DNA"/>
</dbReference>
<name>A0A372JH92_9ACTN</name>
<dbReference type="GO" id="GO:0008818">
    <property type="term" value="F:cobalamin 5'-phosphate synthase activity"/>
    <property type="evidence" value="ECO:0007669"/>
    <property type="project" value="InterPro"/>
</dbReference>
<dbReference type="InterPro" id="IPR003805">
    <property type="entry name" value="CobS"/>
</dbReference>
<comment type="caution">
    <text evidence="1">The sequence shown here is derived from an EMBL/GenBank/DDBJ whole genome shotgun (WGS) entry which is preliminary data.</text>
</comment>
<gene>
    <name evidence="1" type="ORF">DZF91_22740</name>
</gene>
<proteinExistence type="predicted"/>
<feature type="non-terminal residue" evidence="1">
    <location>
        <position position="1"/>
    </location>
</feature>
<keyword evidence="2" id="KW-1185">Reference proteome</keyword>
<keyword evidence="1" id="KW-0808">Transferase</keyword>
<dbReference type="GO" id="GO:0051073">
    <property type="term" value="F:adenosylcobinamide-GDP ribazoletransferase activity"/>
    <property type="evidence" value="ECO:0007669"/>
    <property type="project" value="InterPro"/>
</dbReference>
<evidence type="ECO:0000313" key="1">
    <source>
        <dbReference type="EMBL" id="RFU39373.1"/>
    </source>
</evidence>
<dbReference type="UniPathway" id="UPA00148">
    <property type="reaction ID" value="UER00238"/>
</dbReference>
<evidence type="ECO:0000313" key="2">
    <source>
        <dbReference type="Proteomes" id="UP000261811"/>
    </source>
</evidence>
<organism evidence="1 2">
    <name type="scientific">Actinomadura logoneensis</name>
    <dbReference type="NCBI Taxonomy" id="2293572"/>
    <lineage>
        <taxon>Bacteria</taxon>
        <taxon>Bacillati</taxon>
        <taxon>Actinomycetota</taxon>
        <taxon>Actinomycetes</taxon>
        <taxon>Streptosporangiales</taxon>
        <taxon>Thermomonosporaceae</taxon>
        <taxon>Actinomadura</taxon>
    </lineage>
</organism>
<accession>A0A372JH92</accession>